<dbReference type="PANTHER" id="PTHR47926">
    <property type="entry name" value="PENTATRICOPEPTIDE REPEAT-CONTAINING PROTEIN"/>
    <property type="match status" value="1"/>
</dbReference>
<dbReference type="GO" id="GO:0008270">
    <property type="term" value="F:zinc ion binding"/>
    <property type="evidence" value="ECO:0007669"/>
    <property type="project" value="InterPro"/>
</dbReference>
<sequence>MAEICANKILELEPENGAVYVLLTNIYAKCGRWEEVGRVKEMVMGRGVKKVPGCSLIEMNGEMHEFVAGDRTHESSDEIYAKMEEMGRALKLAGYAPDTAEVIFDICEEEKEDAVYRHSEKLAIAFGLLKSPAGAAIRVVKNLRMCSDCHNAVKLISAVYGRRLWCGIKRDSTTSAPLDARVMITGESFLFLFYS</sequence>
<evidence type="ECO:0000313" key="2">
    <source>
        <dbReference type="EMBL" id="KAK8914041.1"/>
    </source>
</evidence>
<dbReference type="PANTHER" id="PTHR47926:SF492">
    <property type="entry name" value="DYW DOMAIN-CONTAINING PROTEIN"/>
    <property type="match status" value="1"/>
</dbReference>
<dbReference type="InterPro" id="IPR046849">
    <property type="entry name" value="E2_motif"/>
</dbReference>
<dbReference type="EMBL" id="JBBWWQ010000021">
    <property type="protein sequence ID" value="KAK8914041.1"/>
    <property type="molecule type" value="Genomic_DNA"/>
</dbReference>
<organism evidence="2 3">
    <name type="scientific">Platanthera zijinensis</name>
    <dbReference type="NCBI Taxonomy" id="2320716"/>
    <lineage>
        <taxon>Eukaryota</taxon>
        <taxon>Viridiplantae</taxon>
        <taxon>Streptophyta</taxon>
        <taxon>Embryophyta</taxon>
        <taxon>Tracheophyta</taxon>
        <taxon>Spermatophyta</taxon>
        <taxon>Magnoliopsida</taxon>
        <taxon>Liliopsida</taxon>
        <taxon>Asparagales</taxon>
        <taxon>Orchidaceae</taxon>
        <taxon>Orchidoideae</taxon>
        <taxon>Orchideae</taxon>
        <taxon>Orchidinae</taxon>
        <taxon>Platanthera</taxon>
    </lineage>
</organism>
<dbReference type="InterPro" id="IPR046960">
    <property type="entry name" value="PPR_At4g14850-like_plant"/>
</dbReference>
<dbReference type="Pfam" id="PF20431">
    <property type="entry name" value="E_motif"/>
    <property type="match status" value="1"/>
</dbReference>
<keyword evidence="3" id="KW-1185">Reference proteome</keyword>
<reference evidence="2 3" key="1">
    <citation type="journal article" date="2022" name="Nat. Plants">
        <title>Genomes of leafy and leafless Platanthera orchids illuminate the evolution of mycoheterotrophy.</title>
        <authorList>
            <person name="Li M.H."/>
            <person name="Liu K.W."/>
            <person name="Li Z."/>
            <person name="Lu H.C."/>
            <person name="Ye Q.L."/>
            <person name="Zhang D."/>
            <person name="Wang J.Y."/>
            <person name="Li Y.F."/>
            <person name="Zhong Z.M."/>
            <person name="Liu X."/>
            <person name="Yu X."/>
            <person name="Liu D.K."/>
            <person name="Tu X.D."/>
            <person name="Liu B."/>
            <person name="Hao Y."/>
            <person name="Liao X.Y."/>
            <person name="Jiang Y.T."/>
            <person name="Sun W.H."/>
            <person name="Chen J."/>
            <person name="Chen Y.Q."/>
            <person name="Ai Y."/>
            <person name="Zhai J.W."/>
            <person name="Wu S.S."/>
            <person name="Zhou Z."/>
            <person name="Hsiao Y.Y."/>
            <person name="Wu W.L."/>
            <person name="Chen Y.Y."/>
            <person name="Lin Y.F."/>
            <person name="Hsu J.L."/>
            <person name="Li C.Y."/>
            <person name="Wang Z.W."/>
            <person name="Zhao X."/>
            <person name="Zhong W.Y."/>
            <person name="Ma X.K."/>
            <person name="Ma L."/>
            <person name="Huang J."/>
            <person name="Chen G.Z."/>
            <person name="Huang M.Z."/>
            <person name="Huang L."/>
            <person name="Peng D.H."/>
            <person name="Luo Y.B."/>
            <person name="Zou S.Q."/>
            <person name="Chen S.P."/>
            <person name="Lan S."/>
            <person name="Tsai W.C."/>
            <person name="Van de Peer Y."/>
            <person name="Liu Z.J."/>
        </authorList>
    </citation>
    <scope>NUCLEOTIDE SEQUENCE [LARGE SCALE GENOMIC DNA]</scope>
    <source>
        <strain evidence="2">Lor287</strain>
    </source>
</reference>
<dbReference type="InterPro" id="IPR046848">
    <property type="entry name" value="E_motif"/>
</dbReference>
<dbReference type="Pfam" id="PF14432">
    <property type="entry name" value="DYW_deaminase"/>
    <property type="match status" value="1"/>
</dbReference>
<protein>
    <submittedName>
        <fullName evidence="2">Pentatricopeptide repeat-containing protein</fullName>
    </submittedName>
</protein>
<dbReference type="AlphaFoldDB" id="A0AAP0AT52"/>
<evidence type="ECO:0000259" key="1">
    <source>
        <dbReference type="Pfam" id="PF14432"/>
    </source>
</evidence>
<dbReference type="InterPro" id="IPR032867">
    <property type="entry name" value="DYW_dom"/>
</dbReference>
<evidence type="ECO:0000313" key="3">
    <source>
        <dbReference type="Proteomes" id="UP001418222"/>
    </source>
</evidence>
<gene>
    <name evidence="2" type="primary">PCMP-H12</name>
    <name evidence="2" type="ORF">KSP39_PZI023670</name>
</gene>
<feature type="domain" description="DYW" evidence="1">
    <location>
        <begin position="94"/>
        <end position="164"/>
    </location>
</feature>
<dbReference type="GO" id="GO:0009451">
    <property type="term" value="P:RNA modification"/>
    <property type="evidence" value="ECO:0007669"/>
    <property type="project" value="InterPro"/>
</dbReference>
<comment type="caution">
    <text evidence="2">The sequence shown here is derived from an EMBL/GenBank/DDBJ whole genome shotgun (WGS) entry which is preliminary data.</text>
</comment>
<dbReference type="Proteomes" id="UP001418222">
    <property type="component" value="Unassembled WGS sequence"/>
</dbReference>
<proteinExistence type="predicted"/>
<dbReference type="Pfam" id="PF20430">
    <property type="entry name" value="Eplus_motif"/>
    <property type="match status" value="1"/>
</dbReference>
<accession>A0AAP0AT52</accession>
<dbReference type="GO" id="GO:0003723">
    <property type="term" value="F:RNA binding"/>
    <property type="evidence" value="ECO:0007669"/>
    <property type="project" value="InterPro"/>
</dbReference>
<name>A0AAP0AT52_9ASPA</name>